<evidence type="ECO:0000313" key="1">
    <source>
        <dbReference type="EMBL" id="KAG0433419.1"/>
    </source>
</evidence>
<protein>
    <submittedName>
        <fullName evidence="1">Uncharacterized protein</fullName>
    </submittedName>
</protein>
<proteinExistence type="predicted"/>
<organism evidence="1 2">
    <name type="scientific">Ixodes persulcatus</name>
    <name type="common">Taiga tick</name>
    <dbReference type="NCBI Taxonomy" id="34615"/>
    <lineage>
        <taxon>Eukaryota</taxon>
        <taxon>Metazoa</taxon>
        <taxon>Ecdysozoa</taxon>
        <taxon>Arthropoda</taxon>
        <taxon>Chelicerata</taxon>
        <taxon>Arachnida</taxon>
        <taxon>Acari</taxon>
        <taxon>Parasitiformes</taxon>
        <taxon>Ixodida</taxon>
        <taxon>Ixodoidea</taxon>
        <taxon>Ixodidae</taxon>
        <taxon>Ixodinae</taxon>
        <taxon>Ixodes</taxon>
    </lineage>
</organism>
<dbReference type="Proteomes" id="UP000805193">
    <property type="component" value="Unassembled WGS sequence"/>
</dbReference>
<evidence type="ECO:0000313" key="2">
    <source>
        <dbReference type="Proteomes" id="UP000805193"/>
    </source>
</evidence>
<reference evidence="1 2" key="1">
    <citation type="journal article" date="2020" name="Cell">
        <title>Large-Scale Comparative Analyses of Tick Genomes Elucidate Their Genetic Diversity and Vector Capacities.</title>
        <authorList>
            <consortium name="Tick Genome and Microbiome Consortium (TIGMIC)"/>
            <person name="Jia N."/>
            <person name="Wang J."/>
            <person name="Shi W."/>
            <person name="Du L."/>
            <person name="Sun Y."/>
            <person name="Zhan W."/>
            <person name="Jiang J.F."/>
            <person name="Wang Q."/>
            <person name="Zhang B."/>
            <person name="Ji P."/>
            <person name="Bell-Sakyi L."/>
            <person name="Cui X.M."/>
            <person name="Yuan T.T."/>
            <person name="Jiang B.G."/>
            <person name="Yang W.F."/>
            <person name="Lam T.T."/>
            <person name="Chang Q.C."/>
            <person name="Ding S.J."/>
            <person name="Wang X.J."/>
            <person name="Zhu J.G."/>
            <person name="Ruan X.D."/>
            <person name="Zhao L."/>
            <person name="Wei J.T."/>
            <person name="Ye R.Z."/>
            <person name="Que T.C."/>
            <person name="Du C.H."/>
            <person name="Zhou Y.H."/>
            <person name="Cheng J.X."/>
            <person name="Dai P.F."/>
            <person name="Guo W.B."/>
            <person name="Han X.H."/>
            <person name="Huang E.J."/>
            <person name="Li L.F."/>
            <person name="Wei W."/>
            <person name="Gao Y.C."/>
            <person name="Liu J.Z."/>
            <person name="Shao H.Z."/>
            <person name="Wang X."/>
            <person name="Wang C.C."/>
            <person name="Yang T.C."/>
            <person name="Huo Q.B."/>
            <person name="Li W."/>
            <person name="Chen H.Y."/>
            <person name="Chen S.E."/>
            <person name="Zhou L.G."/>
            <person name="Ni X.B."/>
            <person name="Tian J.H."/>
            <person name="Sheng Y."/>
            <person name="Liu T."/>
            <person name="Pan Y.S."/>
            <person name="Xia L.Y."/>
            <person name="Li J."/>
            <person name="Zhao F."/>
            <person name="Cao W.C."/>
        </authorList>
    </citation>
    <scope>NUCLEOTIDE SEQUENCE [LARGE SCALE GENOMIC DNA]</scope>
    <source>
        <strain evidence="1">Iper-2018</strain>
    </source>
</reference>
<comment type="caution">
    <text evidence="1">The sequence shown here is derived from an EMBL/GenBank/DDBJ whole genome shotgun (WGS) entry which is preliminary data.</text>
</comment>
<accession>A0AC60QGR8</accession>
<sequence>MCLYAQQQRALSSRRADIRGQGRRQTVRPGAFFSQRVYREVSRVVMSALETDWIKVISAAELVEHAREFEAALEFPQGKRSLDGCHFPVSPPQTNAANYRNYRGWSSRTDIIYMP</sequence>
<dbReference type="EMBL" id="JABSTQ010009062">
    <property type="protein sequence ID" value="KAG0433419.1"/>
    <property type="molecule type" value="Genomic_DNA"/>
</dbReference>
<keyword evidence="2" id="KW-1185">Reference proteome</keyword>
<gene>
    <name evidence="1" type="ORF">HPB47_019953</name>
</gene>
<name>A0AC60QGR8_IXOPE</name>